<accession>A0A8B9QC55</accession>
<organism evidence="13 14">
    <name type="scientific">Apteryx owenii</name>
    <name type="common">Little spotted kiwi</name>
    <dbReference type="NCBI Taxonomy" id="8824"/>
    <lineage>
        <taxon>Eukaryota</taxon>
        <taxon>Metazoa</taxon>
        <taxon>Chordata</taxon>
        <taxon>Craniata</taxon>
        <taxon>Vertebrata</taxon>
        <taxon>Euteleostomi</taxon>
        <taxon>Archelosauria</taxon>
        <taxon>Archosauria</taxon>
        <taxon>Dinosauria</taxon>
        <taxon>Saurischia</taxon>
        <taxon>Theropoda</taxon>
        <taxon>Coelurosauria</taxon>
        <taxon>Aves</taxon>
        <taxon>Palaeognathae</taxon>
        <taxon>Apterygiformes</taxon>
        <taxon>Apterygidae</taxon>
        <taxon>Apteryx</taxon>
    </lineage>
</organism>
<dbReference type="GO" id="GO:0046599">
    <property type="term" value="P:regulation of centriole replication"/>
    <property type="evidence" value="ECO:0007669"/>
    <property type="project" value="TreeGrafter"/>
</dbReference>
<evidence type="ECO:0000256" key="6">
    <source>
        <dbReference type="ARBA" id="ARBA00022776"/>
    </source>
</evidence>
<dbReference type="AlphaFoldDB" id="A0A8B9QC55"/>
<dbReference type="Ensembl" id="ENSAOWT00000025858.1">
    <property type="protein sequence ID" value="ENSAOWP00000022812.1"/>
    <property type="gene ID" value="ENSAOWG00000015417.1"/>
</dbReference>
<evidence type="ECO:0000313" key="13">
    <source>
        <dbReference type="Ensembl" id="ENSAOWP00000022812.1"/>
    </source>
</evidence>
<evidence type="ECO:0000256" key="1">
    <source>
        <dbReference type="ARBA" id="ARBA00004114"/>
    </source>
</evidence>
<feature type="region of interest" description="Disordered" evidence="12">
    <location>
        <begin position="1"/>
        <end position="29"/>
    </location>
</feature>
<dbReference type="Pfam" id="PF15678">
    <property type="entry name" value="SPICE"/>
    <property type="match status" value="1"/>
</dbReference>
<reference evidence="13" key="2">
    <citation type="submission" date="2025-09" db="UniProtKB">
        <authorList>
            <consortium name="Ensembl"/>
        </authorList>
    </citation>
    <scope>IDENTIFICATION</scope>
</reference>
<feature type="compositionally biased region" description="Polar residues" evidence="12">
    <location>
        <begin position="775"/>
        <end position="796"/>
    </location>
</feature>
<proteinExistence type="predicted"/>
<reference evidence="13" key="1">
    <citation type="submission" date="2025-08" db="UniProtKB">
        <authorList>
            <consortium name="Ensembl"/>
        </authorList>
    </citation>
    <scope>IDENTIFICATION</scope>
</reference>
<evidence type="ECO:0000256" key="8">
    <source>
        <dbReference type="ARBA" id="ARBA00023212"/>
    </source>
</evidence>
<dbReference type="InterPro" id="IPR031387">
    <property type="entry name" value="SPICE1"/>
</dbReference>
<feature type="coiled-coil region" evidence="11">
    <location>
        <begin position="383"/>
        <end position="424"/>
    </location>
</feature>
<evidence type="ECO:0000256" key="5">
    <source>
        <dbReference type="ARBA" id="ARBA00022618"/>
    </source>
</evidence>
<evidence type="ECO:0000256" key="2">
    <source>
        <dbReference type="ARBA" id="ARBA00004186"/>
    </source>
</evidence>
<feature type="compositionally biased region" description="Polar residues" evidence="12">
    <location>
        <begin position="575"/>
        <end position="584"/>
    </location>
</feature>
<feature type="region of interest" description="Disordered" evidence="12">
    <location>
        <begin position="757"/>
        <end position="814"/>
    </location>
</feature>
<feature type="compositionally biased region" description="Polar residues" evidence="12">
    <location>
        <begin position="616"/>
        <end position="628"/>
    </location>
</feature>
<keyword evidence="9" id="KW-0131">Cell cycle</keyword>
<evidence type="ECO:0000256" key="11">
    <source>
        <dbReference type="SAM" id="Coils"/>
    </source>
</evidence>
<keyword evidence="14" id="KW-1185">Reference proteome</keyword>
<feature type="region of interest" description="Disordered" evidence="12">
    <location>
        <begin position="281"/>
        <end position="330"/>
    </location>
</feature>
<feature type="compositionally biased region" description="Polar residues" evidence="12">
    <location>
        <begin position="302"/>
        <end position="320"/>
    </location>
</feature>
<keyword evidence="7 11" id="KW-0175">Coiled coil</keyword>
<name>A0A8B9QC55_APTOW</name>
<keyword evidence="6" id="KW-0498">Mitosis</keyword>
<feature type="region of interest" description="Disordered" evidence="12">
    <location>
        <begin position="559"/>
        <end position="628"/>
    </location>
</feature>
<evidence type="ECO:0000256" key="12">
    <source>
        <dbReference type="SAM" id="MobiDB-lite"/>
    </source>
</evidence>
<comment type="subcellular location">
    <subcellularLocation>
        <location evidence="1">Cytoplasm</location>
        <location evidence="1">Cytoskeleton</location>
        <location evidence="1">Microtubule organizing center</location>
        <location evidence="1">Centrosome</location>
        <location evidence="1">Centriole</location>
    </subcellularLocation>
    <subcellularLocation>
        <location evidence="2">Cytoplasm</location>
        <location evidence="2">Cytoskeleton</location>
        <location evidence="2">Spindle</location>
    </subcellularLocation>
</comment>
<evidence type="ECO:0000313" key="14">
    <source>
        <dbReference type="Proteomes" id="UP000694424"/>
    </source>
</evidence>
<dbReference type="GO" id="GO:0051310">
    <property type="term" value="P:metaphase chromosome alignment"/>
    <property type="evidence" value="ECO:0007669"/>
    <property type="project" value="TreeGrafter"/>
</dbReference>
<dbReference type="GO" id="GO:0005813">
    <property type="term" value="C:centrosome"/>
    <property type="evidence" value="ECO:0007669"/>
    <property type="project" value="TreeGrafter"/>
</dbReference>
<evidence type="ECO:0000256" key="7">
    <source>
        <dbReference type="ARBA" id="ARBA00023054"/>
    </source>
</evidence>
<protein>
    <recommendedName>
        <fullName evidence="3">Spindle and centriole-associated protein 1</fullName>
    </recommendedName>
    <alternativeName>
        <fullName evidence="10">Coiled-coil domain-containing protein 52</fullName>
    </alternativeName>
</protein>
<feature type="compositionally biased region" description="Basic and acidic residues" evidence="12">
    <location>
        <begin position="600"/>
        <end position="612"/>
    </location>
</feature>
<evidence type="ECO:0000256" key="4">
    <source>
        <dbReference type="ARBA" id="ARBA00022490"/>
    </source>
</evidence>
<dbReference type="GO" id="GO:0090307">
    <property type="term" value="P:mitotic spindle assembly"/>
    <property type="evidence" value="ECO:0007669"/>
    <property type="project" value="InterPro"/>
</dbReference>
<feature type="compositionally biased region" description="Basic and acidic residues" evidence="12">
    <location>
        <begin position="564"/>
        <end position="574"/>
    </location>
</feature>
<dbReference type="Proteomes" id="UP000694424">
    <property type="component" value="Unplaced"/>
</dbReference>
<evidence type="ECO:0000256" key="10">
    <source>
        <dbReference type="ARBA" id="ARBA00030722"/>
    </source>
</evidence>
<feature type="coiled-coil region" evidence="11">
    <location>
        <begin position="691"/>
        <end position="718"/>
    </location>
</feature>
<evidence type="ECO:0000256" key="3">
    <source>
        <dbReference type="ARBA" id="ARBA00018313"/>
    </source>
</evidence>
<dbReference type="PANTHER" id="PTHR31167">
    <property type="entry name" value="SPINDLE AND CENTRIOLE ASSOCIATED PROTEIN 1 SPICE1"/>
    <property type="match status" value="1"/>
</dbReference>
<dbReference type="PANTHER" id="PTHR31167:SF3">
    <property type="entry name" value="SPINDLE AND CENTRIOLE-ASSOCIATED PROTEIN 1"/>
    <property type="match status" value="1"/>
</dbReference>
<dbReference type="GO" id="GO:0005814">
    <property type="term" value="C:centriole"/>
    <property type="evidence" value="ECO:0007669"/>
    <property type="project" value="UniProtKB-SubCell"/>
</dbReference>
<keyword evidence="8" id="KW-0206">Cytoskeleton</keyword>
<dbReference type="GO" id="GO:0005819">
    <property type="term" value="C:spindle"/>
    <property type="evidence" value="ECO:0007669"/>
    <property type="project" value="UniProtKB-SubCell"/>
</dbReference>
<evidence type="ECO:0000256" key="9">
    <source>
        <dbReference type="ARBA" id="ARBA00023306"/>
    </source>
</evidence>
<dbReference type="GO" id="GO:0051301">
    <property type="term" value="P:cell division"/>
    <property type="evidence" value="ECO:0007669"/>
    <property type="project" value="UniProtKB-KW"/>
</dbReference>
<keyword evidence="4" id="KW-0963">Cytoplasm</keyword>
<sequence>MSLLRGPRPRGPWAAARKGPRKPAAAKRDWDSTVHDLTVHRATPEDILRRRELHMSKNKALVHLELQEKALKRKWKKQKEVAPGSLEKRKLMREILSDQYQLQDVLERSDQVMAVVKDLFGDAPRRRTGFPNVTMAPNCDLESSEGPIVQKRDPPTPLSILSESVMDSQALNEVAEETSSICQSEDEQRDSLNFKSSINSDRLLRLLREENSSGNSQLWAEKEMRKTMLSQEANVPLTPATASPSLEHSALNATSEVKRICSRLLNEEVEETVDSTYTVRQVLNPDSRKQKQISAKMKRKQAAQNSSRQRAGDSHANSIPTDLPRDNKSSLDVLNRMIHEVEHELEEYERGTGREVQKTRKNEGLTGFTLSLVNALCRLMRYLRESEMQLREKELMRQQHEEMLNEHRELIDALTAEILLVREENVTIQKKLQQYMIATDEQLTSLVQAFKGLPLAESKKGQSPNHFGIVSKGPAISQEQSALSYFEPSTDASNGENMLEFPHEEMPVKFPQRPSASDSVGAGRSLPTHIFQPAVLLSPPRQKSSQESSSLQNVFKTISQSTENTEREPCKERISPSSLITQSTTEEKCLFSQRQPIPPADKDLESSQEKVRLSSPGDSGKNSAAEEFSQSSDLLGQIAEITRQNSLIKAQLSKFRGCSEERGDGLHQPDPVQNINPSLDTSQGQTHLAVAKSLEERIAELNRQSAEARDKLLQLIDQQKLAAAHMLSPMISPIPPPSLNYTENARKTTEVSIPVAFAMDSSKEDTPSPAGVTSMRRSAGSSSKPCSPLSATSESVKLSPVRQRPKLPVLSLGTSGSLSLVAPENFKQTL</sequence>
<keyword evidence="5" id="KW-0132">Cell division</keyword>